<feature type="domain" description="Integrase catalytic" evidence="1">
    <location>
        <begin position="1"/>
        <end position="79"/>
    </location>
</feature>
<evidence type="ECO:0000313" key="3">
    <source>
        <dbReference type="Proteomes" id="UP000735302"/>
    </source>
</evidence>
<accession>A0AAV4AFH0</accession>
<evidence type="ECO:0000313" key="2">
    <source>
        <dbReference type="EMBL" id="GFO05505.1"/>
    </source>
</evidence>
<keyword evidence="3" id="KW-1185">Reference proteome</keyword>
<dbReference type="EMBL" id="BLXT01003748">
    <property type="protein sequence ID" value="GFO05505.1"/>
    <property type="molecule type" value="Genomic_DNA"/>
</dbReference>
<dbReference type="AlphaFoldDB" id="A0AAV4AFH0"/>
<name>A0AAV4AFH0_9GAST</name>
<dbReference type="GO" id="GO:0015074">
    <property type="term" value="P:DNA integration"/>
    <property type="evidence" value="ECO:0007669"/>
    <property type="project" value="InterPro"/>
</dbReference>
<evidence type="ECO:0000259" key="1">
    <source>
        <dbReference type="PROSITE" id="PS50994"/>
    </source>
</evidence>
<dbReference type="GO" id="GO:0003676">
    <property type="term" value="F:nucleic acid binding"/>
    <property type="evidence" value="ECO:0007669"/>
    <property type="project" value="InterPro"/>
</dbReference>
<dbReference type="PANTHER" id="PTHR37984">
    <property type="entry name" value="PROTEIN CBG26694"/>
    <property type="match status" value="1"/>
</dbReference>
<dbReference type="SUPFAM" id="SSF53098">
    <property type="entry name" value="Ribonuclease H-like"/>
    <property type="match status" value="1"/>
</dbReference>
<dbReference type="PANTHER" id="PTHR37984:SF7">
    <property type="entry name" value="INTEGRASE CATALYTIC DOMAIN-CONTAINING PROTEIN"/>
    <property type="match status" value="1"/>
</dbReference>
<dbReference type="PROSITE" id="PS50994">
    <property type="entry name" value="INTEGRASE"/>
    <property type="match status" value="1"/>
</dbReference>
<organism evidence="2 3">
    <name type="scientific">Plakobranchus ocellatus</name>
    <dbReference type="NCBI Taxonomy" id="259542"/>
    <lineage>
        <taxon>Eukaryota</taxon>
        <taxon>Metazoa</taxon>
        <taxon>Spiralia</taxon>
        <taxon>Lophotrochozoa</taxon>
        <taxon>Mollusca</taxon>
        <taxon>Gastropoda</taxon>
        <taxon>Heterobranchia</taxon>
        <taxon>Euthyneura</taxon>
        <taxon>Panpulmonata</taxon>
        <taxon>Sacoglossa</taxon>
        <taxon>Placobranchoidea</taxon>
        <taxon>Plakobranchidae</taxon>
        <taxon>Plakobranchus</taxon>
    </lineage>
</organism>
<dbReference type="InterPro" id="IPR012337">
    <property type="entry name" value="RNaseH-like_sf"/>
</dbReference>
<dbReference type="Gene3D" id="3.30.420.10">
    <property type="entry name" value="Ribonuclease H-like superfamily/Ribonuclease H"/>
    <property type="match status" value="1"/>
</dbReference>
<dbReference type="Proteomes" id="UP000735302">
    <property type="component" value="Unassembled WGS sequence"/>
</dbReference>
<reference evidence="2 3" key="1">
    <citation type="journal article" date="2021" name="Elife">
        <title>Chloroplast acquisition without the gene transfer in kleptoplastic sea slugs, Plakobranchus ocellatus.</title>
        <authorList>
            <person name="Maeda T."/>
            <person name="Takahashi S."/>
            <person name="Yoshida T."/>
            <person name="Shimamura S."/>
            <person name="Takaki Y."/>
            <person name="Nagai Y."/>
            <person name="Toyoda A."/>
            <person name="Suzuki Y."/>
            <person name="Arimoto A."/>
            <person name="Ishii H."/>
            <person name="Satoh N."/>
            <person name="Nishiyama T."/>
            <person name="Hasebe M."/>
            <person name="Maruyama T."/>
            <person name="Minagawa J."/>
            <person name="Obokata J."/>
            <person name="Shigenobu S."/>
        </authorList>
    </citation>
    <scope>NUCLEOTIDE SEQUENCE [LARGE SCALE GENOMIC DNA]</scope>
</reference>
<gene>
    <name evidence="2" type="ORF">PoB_003201000</name>
</gene>
<dbReference type="InterPro" id="IPR050951">
    <property type="entry name" value="Retrovirus_Pol_polyprotein"/>
</dbReference>
<dbReference type="InterPro" id="IPR036397">
    <property type="entry name" value="RNaseH_sf"/>
</dbReference>
<proteinExistence type="predicted"/>
<protein>
    <submittedName>
        <fullName evidence="2">Retrotransposable element tf2 155 kDa protein type 1</fullName>
    </submittedName>
</protein>
<sequence length="79" mass="8628">MVDNLWGISHITSSPYYPQSNGFIERMVQTIKTTLKKCSVSKSDPQLALPSLGSTPIDSHLPSPAENLFGRKIKGTLPT</sequence>
<dbReference type="InterPro" id="IPR001584">
    <property type="entry name" value="Integrase_cat-core"/>
</dbReference>
<comment type="caution">
    <text evidence="2">The sequence shown here is derived from an EMBL/GenBank/DDBJ whole genome shotgun (WGS) entry which is preliminary data.</text>
</comment>